<keyword evidence="3 7" id="KW-0134">Cell wall</keyword>
<evidence type="ECO:0000313" key="8">
    <source>
        <dbReference type="EMBL" id="KAJ7195694.1"/>
    </source>
</evidence>
<comment type="caution">
    <text evidence="8">The sequence shown here is derived from an EMBL/GenBank/DDBJ whole genome shotgun (WGS) entry which is preliminary data.</text>
</comment>
<protein>
    <recommendedName>
        <fullName evidence="7">Hydrophobin</fullName>
    </recommendedName>
</protein>
<dbReference type="InterPro" id="IPR001338">
    <property type="entry name" value="Class_I_Hydrophobin"/>
</dbReference>
<evidence type="ECO:0000256" key="2">
    <source>
        <dbReference type="ARBA" id="ARBA00010446"/>
    </source>
</evidence>
<feature type="chain" id="PRO_5041767214" description="Hydrophobin" evidence="7">
    <location>
        <begin position="20"/>
        <end position="103"/>
    </location>
</feature>
<evidence type="ECO:0000256" key="1">
    <source>
        <dbReference type="ARBA" id="ARBA00004191"/>
    </source>
</evidence>
<comment type="subcellular location">
    <subcellularLocation>
        <location evidence="1 7">Secreted</location>
        <location evidence="1 7">Cell wall</location>
    </subcellularLocation>
</comment>
<dbReference type="AlphaFoldDB" id="A0AAD6Y468"/>
<dbReference type="GO" id="GO:0005199">
    <property type="term" value="F:structural constituent of cell wall"/>
    <property type="evidence" value="ECO:0007669"/>
    <property type="project" value="InterPro"/>
</dbReference>
<feature type="signal peptide" evidence="7">
    <location>
        <begin position="1"/>
        <end position="19"/>
    </location>
</feature>
<keyword evidence="4 7" id="KW-0964">Secreted</keyword>
<evidence type="ECO:0000313" key="9">
    <source>
        <dbReference type="Proteomes" id="UP001219525"/>
    </source>
</evidence>
<keyword evidence="9" id="KW-1185">Reference proteome</keyword>
<gene>
    <name evidence="8" type="ORF">GGX14DRAFT_674797</name>
</gene>
<comment type="similarity">
    <text evidence="2 7">Belongs to the fungal hydrophobin family.</text>
</comment>
<name>A0AAD6Y468_9AGAR</name>
<organism evidence="8 9">
    <name type="scientific">Mycena pura</name>
    <dbReference type="NCBI Taxonomy" id="153505"/>
    <lineage>
        <taxon>Eukaryota</taxon>
        <taxon>Fungi</taxon>
        <taxon>Dikarya</taxon>
        <taxon>Basidiomycota</taxon>
        <taxon>Agaricomycotina</taxon>
        <taxon>Agaricomycetes</taxon>
        <taxon>Agaricomycetidae</taxon>
        <taxon>Agaricales</taxon>
        <taxon>Marasmiineae</taxon>
        <taxon>Mycenaceae</taxon>
        <taxon>Mycena</taxon>
    </lineage>
</organism>
<keyword evidence="7" id="KW-0732">Signal</keyword>
<dbReference type="SMART" id="SM00075">
    <property type="entry name" value="HYDRO"/>
    <property type="match status" value="1"/>
</dbReference>
<reference evidence="8" key="1">
    <citation type="submission" date="2023-03" db="EMBL/GenBank/DDBJ databases">
        <title>Massive genome expansion in bonnet fungi (Mycena s.s.) driven by repeated elements and novel gene families across ecological guilds.</title>
        <authorList>
            <consortium name="Lawrence Berkeley National Laboratory"/>
            <person name="Harder C.B."/>
            <person name="Miyauchi S."/>
            <person name="Viragh M."/>
            <person name="Kuo A."/>
            <person name="Thoen E."/>
            <person name="Andreopoulos B."/>
            <person name="Lu D."/>
            <person name="Skrede I."/>
            <person name="Drula E."/>
            <person name="Henrissat B."/>
            <person name="Morin E."/>
            <person name="Kohler A."/>
            <person name="Barry K."/>
            <person name="LaButti K."/>
            <person name="Morin E."/>
            <person name="Salamov A."/>
            <person name="Lipzen A."/>
            <person name="Mereny Z."/>
            <person name="Hegedus B."/>
            <person name="Baldrian P."/>
            <person name="Stursova M."/>
            <person name="Weitz H."/>
            <person name="Taylor A."/>
            <person name="Grigoriev I.V."/>
            <person name="Nagy L.G."/>
            <person name="Martin F."/>
            <person name="Kauserud H."/>
        </authorList>
    </citation>
    <scope>NUCLEOTIDE SEQUENCE</scope>
    <source>
        <strain evidence="8">9144</strain>
    </source>
</reference>
<dbReference type="Pfam" id="PF01185">
    <property type="entry name" value="Hydrophobin"/>
    <property type="match status" value="1"/>
</dbReference>
<dbReference type="GO" id="GO:0009277">
    <property type="term" value="C:fungal-type cell wall"/>
    <property type="evidence" value="ECO:0007669"/>
    <property type="project" value="InterPro"/>
</dbReference>
<proteinExistence type="inferred from homology"/>
<dbReference type="Proteomes" id="UP001219525">
    <property type="component" value="Unassembled WGS sequence"/>
</dbReference>
<evidence type="ECO:0000256" key="3">
    <source>
        <dbReference type="ARBA" id="ARBA00022512"/>
    </source>
</evidence>
<evidence type="ECO:0000256" key="4">
    <source>
        <dbReference type="ARBA" id="ARBA00022525"/>
    </source>
</evidence>
<evidence type="ECO:0000256" key="6">
    <source>
        <dbReference type="ARBA" id="ARBA00093546"/>
    </source>
</evidence>
<dbReference type="EMBL" id="JARJCW010000089">
    <property type="protein sequence ID" value="KAJ7195694.1"/>
    <property type="molecule type" value="Genomic_DNA"/>
</dbReference>
<evidence type="ECO:0000256" key="7">
    <source>
        <dbReference type="RuleBase" id="RU365009"/>
    </source>
</evidence>
<accession>A0AAD6Y468</accession>
<keyword evidence="5 7" id="KW-1015">Disulfide bond</keyword>
<comment type="subunit">
    <text evidence="6">Self-assembles to form functional amyloid fibrils called rodlets. Self-assembly into fibrillar rodlets occurs spontaneously at hydrophobic:hydrophilic interfaces and the rodlets further associate laterally to form amphipathic monolayers.</text>
</comment>
<dbReference type="CDD" id="cd23507">
    <property type="entry name" value="hydrophobin_I"/>
    <property type="match status" value="1"/>
</dbReference>
<evidence type="ECO:0000256" key="5">
    <source>
        <dbReference type="ARBA" id="ARBA00023157"/>
    </source>
</evidence>
<sequence>MFPKVAVFATALLATLAVAAPNPPPAAPGTTNVCCTSVLTQSDPLTGLLTSLLGLNLEGILGSIGLGCTLLSVLGNTCSNTAVNCQSTQVGGLINIGCIPITL</sequence>